<dbReference type="InterPro" id="IPR043136">
    <property type="entry name" value="B30.2/SPRY_sf"/>
</dbReference>
<comment type="caution">
    <text evidence="2">The sequence shown here is derived from an EMBL/GenBank/DDBJ whole genome shotgun (WGS) entry which is preliminary data.</text>
</comment>
<accession>A0A210QPH0</accession>
<dbReference type="Pfam" id="PF07177">
    <property type="entry name" value="Neuralized"/>
    <property type="match status" value="1"/>
</dbReference>
<evidence type="ECO:0000259" key="1">
    <source>
        <dbReference type="Pfam" id="PF07177"/>
    </source>
</evidence>
<keyword evidence="3" id="KW-1185">Reference proteome</keyword>
<dbReference type="AlphaFoldDB" id="A0A210QPH0"/>
<dbReference type="Gene3D" id="2.60.120.920">
    <property type="match status" value="1"/>
</dbReference>
<gene>
    <name evidence="2" type="ORF">KP79_PYT22782</name>
</gene>
<proteinExistence type="predicted"/>
<organism evidence="2 3">
    <name type="scientific">Mizuhopecten yessoensis</name>
    <name type="common">Japanese scallop</name>
    <name type="synonym">Patinopecten yessoensis</name>
    <dbReference type="NCBI Taxonomy" id="6573"/>
    <lineage>
        <taxon>Eukaryota</taxon>
        <taxon>Metazoa</taxon>
        <taxon>Spiralia</taxon>
        <taxon>Lophotrochozoa</taxon>
        <taxon>Mollusca</taxon>
        <taxon>Bivalvia</taxon>
        <taxon>Autobranchia</taxon>
        <taxon>Pteriomorphia</taxon>
        <taxon>Pectinida</taxon>
        <taxon>Pectinoidea</taxon>
        <taxon>Pectinidae</taxon>
        <taxon>Mizuhopecten</taxon>
    </lineage>
</organism>
<sequence>MERCTGFSHICGENVRISEGRYKASWDQRYSGGIFFSDQPLRPSDPKLRLQLDGSSHVDIGVTQTAPNSFRGPEQVRQLYLSDRCSIINNIRVHRKACEVFVQNLGNKVVSPYGDKTFGVSIDSKQDVWLVVCIKFGNATFNIDPPSKFHEVTGDNVEFEGTSKHTAKLKVYQ</sequence>
<protein>
    <recommendedName>
        <fullName evidence="1">NHR domain-containing protein</fullName>
    </recommendedName>
</protein>
<dbReference type="InterPro" id="IPR006573">
    <property type="entry name" value="NHR_dom"/>
</dbReference>
<dbReference type="Proteomes" id="UP000242188">
    <property type="component" value="Unassembled WGS sequence"/>
</dbReference>
<evidence type="ECO:0000313" key="2">
    <source>
        <dbReference type="EMBL" id="OWF50625.1"/>
    </source>
</evidence>
<dbReference type="OrthoDB" id="6074571at2759"/>
<reference evidence="2 3" key="1">
    <citation type="journal article" date="2017" name="Nat. Ecol. Evol.">
        <title>Scallop genome provides insights into evolution of bilaterian karyotype and development.</title>
        <authorList>
            <person name="Wang S."/>
            <person name="Zhang J."/>
            <person name="Jiao W."/>
            <person name="Li J."/>
            <person name="Xun X."/>
            <person name="Sun Y."/>
            <person name="Guo X."/>
            <person name="Huan P."/>
            <person name="Dong B."/>
            <person name="Zhang L."/>
            <person name="Hu X."/>
            <person name="Sun X."/>
            <person name="Wang J."/>
            <person name="Zhao C."/>
            <person name="Wang Y."/>
            <person name="Wang D."/>
            <person name="Huang X."/>
            <person name="Wang R."/>
            <person name="Lv J."/>
            <person name="Li Y."/>
            <person name="Zhang Z."/>
            <person name="Liu B."/>
            <person name="Lu W."/>
            <person name="Hui Y."/>
            <person name="Liang J."/>
            <person name="Zhou Z."/>
            <person name="Hou R."/>
            <person name="Li X."/>
            <person name="Liu Y."/>
            <person name="Li H."/>
            <person name="Ning X."/>
            <person name="Lin Y."/>
            <person name="Zhao L."/>
            <person name="Xing Q."/>
            <person name="Dou J."/>
            <person name="Li Y."/>
            <person name="Mao J."/>
            <person name="Guo H."/>
            <person name="Dou H."/>
            <person name="Li T."/>
            <person name="Mu C."/>
            <person name="Jiang W."/>
            <person name="Fu Q."/>
            <person name="Fu X."/>
            <person name="Miao Y."/>
            <person name="Liu J."/>
            <person name="Yu Q."/>
            <person name="Li R."/>
            <person name="Liao H."/>
            <person name="Li X."/>
            <person name="Kong Y."/>
            <person name="Jiang Z."/>
            <person name="Chourrout D."/>
            <person name="Li R."/>
            <person name="Bao Z."/>
        </authorList>
    </citation>
    <scope>NUCLEOTIDE SEQUENCE [LARGE SCALE GENOMIC DNA]</scope>
    <source>
        <strain evidence="2 3">PY_sf001</strain>
    </source>
</reference>
<name>A0A210QPH0_MIZYE</name>
<feature type="domain" description="NHR" evidence="1">
    <location>
        <begin position="7"/>
        <end position="132"/>
    </location>
</feature>
<evidence type="ECO:0000313" key="3">
    <source>
        <dbReference type="Proteomes" id="UP000242188"/>
    </source>
</evidence>
<dbReference type="EMBL" id="NEDP02002548">
    <property type="protein sequence ID" value="OWF50625.1"/>
    <property type="molecule type" value="Genomic_DNA"/>
</dbReference>